<dbReference type="Proteomes" id="UP000316079">
    <property type="component" value="Unassembled WGS sequence"/>
</dbReference>
<evidence type="ECO:0000256" key="3">
    <source>
        <dbReference type="SAM" id="MobiDB-lite"/>
    </source>
</evidence>
<sequence length="650" mass="71089">MSCRVRSVLLVRPTIFFLLEILLRSVVVRNWRLSTAPLWWTLLAPLAPRAAESVEVLCFQVVTVPLLQSVGECAPEQQREHDAPPLDSNSLLSSPRGAAETDCLTRDSKRTHSHSFLRRSGVLSVADARVRPDPAVLLRADMRPPAPASRLPVPAMRLALLALLVSSVASLRIQHAFFSSTHTNNFALDAVTRRVYLASVNHLYQLNGSLAREAETRTGPVLDSPLCHAPQLPQAPCEHARPLMDNHNQLLLLESTRGVLLACGSVHQGSCELRRAEDVSRLAVRFPVDGASVFPSMLSVAANHENASTVGLVFRGPGGSPRLLVAATYTGMGTEFFPRNHSREDLRFENTPEIAIRALDAAQPSRLFSYDLSPSEENVFKIKQELKHRNRLSFVRALALRGYAYLAMNTGARAGLKESQPSSVLARICLEAPRRASSESRKLTESYVQLGLRCGSDRAVFGRLLSVSPAEVTAHGRAPEPYLFGLFGGYGGRTAVCAFRVLELEERVRAGRRNCSRGPSGDVQVLDSVIQGSGAECTGRAGATLQLQPEQLNCGAAHLQHPLALTRPMRAQPVYEAQGLSSISAESRLNQTVLMLGSSRGFLRKVHTHTLTRMLSTQETESLICIICYRPQAHAHIPSCEAKQPDPRVP</sequence>
<dbReference type="GO" id="GO:0043542">
    <property type="term" value="P:endothelial cell migration"/>
    <property type="evidence" value="ECO:0007669"/>
    <property type="project" value="TreeGrafter"/>
</dbReference>
<evidence type="ECO:0000256" key="2">
    <source>
        <dbReference type="PROSITE-ProRule" id="PRU00352"/>
    </source>
</evidence>
<dbReference type="SUPFAM" id="SSF101912">
    <property type="entry name" value="Sema domain"/>
    <property type="match status" value="1"/>
</dbReference>
<dbReference type="AlphaFoldDB" id="A0A553REK2"/>
<dbReference type="GO" id="GO:0050772">
    <property type="term" value="P:positive regulation of axonogenesis"/>
    <property type="evidence" value="ECO:0007669"/>
    <property type="project" value="TreeGrafter"/>
</dbReference>
<dbReference type="GO" id="GO:0007399">
    <property type="term" value="P:nervous system development"/>
    <property type="evidence" value="ECO:0007669"/>
    <property type="project" value="UniProtKB-ARBA"/>
</dbReference>
<dbReference type="InterPro" id="IPR031148">
    <property type="entry name" value="Plexin"/>
</dbReference>
<comment type="caution">
    <text evidence="5">The sequence shown here is derived from an EMBL/GenBank/DDBJ whole genome shotgun (WGS) entry which is preliminary data.</text>
</comment>
<feature type="compositionally biased region" description="Low complexity" evidence="3">
    <location>
        <begin position="85"/>
        <end position="95"/>
    </location>
</feature>
<dbReference type="GO" id="GO:0030334">
    <property type="term" value="P:regulation of cell migration"/>
    <property type="evidence" value="ECO:0007669"/>
    <property type="project" value="TreeGrafter"/>
</dbReference>
<accession>A0A553REK2</accession>
<reference evidence="5 6" key="1">
    <citation type="journal article" date="2019" name="Sci. Data">
        <title>Hybrid genome assembly and annotation of Danionella translucida.</title>
        <authorList>
            <person name="Kadobianskyi M."/>
            <person name="Schulze L."/>
            <person name="Schuelke M."/>
            <person name="Judkewitz B."/>
        </authorList>
    </citation>
    <scope>NUCLEOTIDE SEQUENCE [LARGE SCALE GENOMIC DNA]</scope>
    <source>
        <strain evidence="5 6">Bolton</strain>
    </source>
</reference>
<evidence type="ECO:0000256" key="1">
    <source>
        <dbReference type="ARBA" id="ARBA00023180"/>
    </source>
</evidence>
<dbReference type="GO" id="GO:0008360">
    <property type="term" value="P:regulation of cell shape"/>
    <property type="evidence" value="ECO:0007669"/>
    <property type="project" value="TreeGrafter"/>
</dbReference>
<dbReference type="InterPro" id="IPR015943">
    <property type="entry name" value="WD40/YVTN_repeat-like_dom_sf"/>
</dbReference>
<dbReference type="InterPro" id="IPR036352">
    <property type="entry name" value="Semap_dom_sf"/>
</dbReference>
<keyword evidence="1" id="KW-0325">Glycoprotein</keyword>
<dbReference type="Gene3D" id="2.130.10.10">
    <property type="entry name" value="YVTN repeat-like/Quinoprotein amine dehydrogenase"/>
    <property type="match status" value="1"/>
</dbReference>
<dbReference type="PANTHER" id="PTHR22625:SF7">
    <property type="entry name" value="PLEXIN-D1"/>
    <property type="match status" value="1"/>
</dbReference>
<feature type="domain" description="Sema" evidence="4">
    <location>
        <begin position="160"/>
        <end position="650"/>
    </location>
</feature>
<dbReference type="OrthoDB" id="125363at2759"/>
<dbReference type="Pfam" id="PF01403">
    <property type="entry name" value="Sema"/>
    <property type="match status" value="1"/>
</dbReference>
<evidence type="ECO:0000313" key="5">
    <source>
        <dbReference type="EMBL" id="TRZ00600.1"/>
    </source>
</evidence>
<feature type="region of interest" description="Disordered" evidence="3">
    <location>
        <begin position="75"/>
        <end position="96"/>
    </location>
</feature>
<dbReference type="GO" id="GO:0005886">
    <property type="term" value="C:plasma membrane"/>
    <property type="evidence" value="ECO:0007669"/>
    <property type="project" value="TreeGrafter"/>
</dbReference>
<dbReference type="PROSITE" id="PS51004">
    <property type="entry name" value="SEMA"/>
    <property type="match status" value="1"/>
</dbReference>
<gene>
    <name evidence="5" type="ORF">DNTS_011848</name>
</gene>
<dbReference type="GO" id="GO:0002116">
    <property type="term" value="C:semaphorin receptor complex"/>
    <property type="evidence" value="ECO:0007669"/>
    <property type="project" value="TreeGrafter"/>
</dbReference>
<dbReference type="PANTHER" id="PTHR22625">
    <property type="entry name" value="PLEXIN"/>
    <property type="match status" value="1"/>
</dbReference>
<dbReference type="GO" id="GO:0017154">
    <property type="term" value="F:semaphorin receptor activity"/>
    <property type="evidence" value="ECO:0007669"/>
    <property type="project" value="InterPro"/>
</dbReference>
<dbReference type="GO" id="GO:0007162">
    <property type="term" value="P:negative regulation of cell adhesion"/>
    <property type="evidence" value="ECO:0007669"/>
    <property type="project" value="TreeGrafter"/>
</dbReference>
<name>A0A553REK2_9TELE</name>
<dbReference type="EMBL" id="SRMA01024344">
    <property type="protein sequence ID" value="TRZ00600.1"/>
    <property type="molecule type" value="Genomic_DNA"/>
</dbReference>
<evidence type="ECO:0000259" key="4">
    <source>
        <dbReference type="PROSITE" id="PS51004"/>
    </source>
</evidence>
<proteinExistence type="predicted"/>
<dbReference type="STRING" id="623744.A0A553REK2"/>
<dbReference type="InterPro" id="IPR001627">
    <property type="entry name" value="Semap_dom"/>
</dbReference>
<keyword evidence="6" id="KW-1185">Reference proteome</keyword>
<evidence type="ECO:0000313" key="6">
    <source>
        <dbReference type="Proteomes" id="UP000316079"/>
    </source>
</evidence>
<dbReference type="SMART" id="SM00630">
    <property type="entry name" value="Sema"/>
    <property type="match status" value="1"/>
</dbReference>
<protein>
    <recommendedName>
        <fullName evidence="4">Sema domain-containing protein</fullName>
    </recommendedName>
</protein>
<organism evidence="5 6">
    <name type="scientific">Danionella cerebrum</name>
    <dbReference type="NCBI Taxonomy" id="2873325"/>
    <lineage>
        <taxon>Eukaryota</taxon>
        <taxon>Metazoa</taxon>
        <taxon>Chordata</taxon>
        <taxon>Craniata</taxon>
        <taxon>Vertebrata</taxon>
        <taxon>Euteleostomi</taxon>
        <taxon>Actinopterygii</taxon>
        <taxon>Neopterygii</taxon>
        <taxon>Teleostei</taxon>
        <taxon>Ostariophysi</taxon>
        <taxon>Cypriniformes</taxon>
        <taxon>Danionidae</taxon>
        <taxon>Danioninae</taxon>
        <taxon>Danionella</taxon>
    </lineage>
</organism>
<comment type="caution">
    <text evidence="2">Lacks conserved residue(s) required for the propagation of feature annotation.</text>
</comment>